<dbReference type="OrthoDB" id="5233388at2759"/>
<sequence length="156" mass="17460">MFIVTQDLQFMDKTSLNYANLFGYQAALGLKGQEYRAQHVMAISIFFWGLMVILTTQSQTYSSAFIMGIFEAAVTPCVKFRISINSMLLADASQWFDTHDGILVHSKGDSSAAVYLVIGSYISMGVSKLPVDMKPERWELIFYVLGGVTCLWAFLI</sequence>
<evidence type="ECO:0000313" key="7">
    <source>
        <dbReference type="EMBL" id="KAF6780937.1"/>
    </source>
</evidence>
<keyword evidence="3 6" id="KW-0812">Transmembrane</keyword>
<evidence type="ECO:0000256" key="2">
    <source>
        <dbReference type="ARBA" id="ARBA00022448"/>
    </source>
</evidence>
<keyword evidence="5 6" id="KW-0472">Membrane</keyword>
<evidence type="ECO:0000256" key="4">
    <source>
        <dbReference type="ARBA" id="ARBA00022989"/>
    </source>
</evidence>
<comment type="subcellular location">
    <subcellularLocation>
        <location evidence="1">Membrane</location>
        <topology evidence="1">Multi-pass membrane protein</topology>
    </subcellularLocation>
</comment>
<dbReference type="AlphaFoldDB" id="A0A8H6IL82"/>
<feature type="transmembrane region" description="Helical" evidence="6">
    <location>
        <begin position="40"/>
        <end position="58"/>
    </location>
</feature>
<protein>
    <submittedName>
        <fullName evidence="7">MFS transporter</fullName>
    </submittedName>
</protein>
<gene>
    <name evidence="7" type="ORF">CMUS01_16796</name>
</gene>
<dbReference type="EMBL" id="WIGM01002394">
    <property type="protein sequence ID" value="KAF6780937.1"/>
    <property type="molecule type" value="Genomic_DNA"/>
</dbReference>
<feature type="transmembrane region" description="Helical" evidence="6">
    <location>
        <begin position="138"/>
        <end position="155"/>
    </location>
</feature>
<reference evidence="7" key="1">
    <citation type="journal article" date="2020" name="Phytopathology">
        <title>Genome Sequence Resources of Colletotrichum truncatum, C. plurivorum, C. musicola, and C. sojae: Four Species Pathogenic to Soybean (Glycine max).</title>
        <authorList>
            <person name="Rogerio F."/>
            <person name="Boufleur T.R."/>
            <person name="Ciampi-Guillardi M."/>
            <person name="Sukno S.A."/>
            <person name="Thon M.R."/>
            <person name="Massola Junior N.S."/>
            <person name="Baroncelli R."/>
        </authorList>
    </citation>
    <scope>NUCLEOTIDE SEQUENCE</scope>
    <source>
        <strain evidence="7">LFN0074</strain>
    </source>
</reference>
<dbReference type="GO" id="GO:0016020">
    <property type="term" value="C:membrane"/>
    <property type="evidence" value="ECO:0007669"/>
    <property type="project" value="UniProtKB-SubCell"/>
</dbReference>
<evidence type="ECO:0000313" key="8">
    <source>
        <dbReference type="Proteomes" id="UP000639643"/>
    </source>
</evidence>
<keyword evidence="2" id="KW-0813">Transport</keyword>
<organism evidence="7 8">
    <name type="scientific">Colletotrichum musicola</name>
    <dbReference type="NCBI Taxonomy" id="2175873"/>
    <lineage>
        <taxon>Eukaryota</taxon>
        <taxon>Fungi</taxon>
        <taxon>Dikarya</taxon>
        <taxon>Ascomycota</taxon>
        <taxon>Pezizomycotina</taxon>
        <taxon>Sordariomycetes</taxon>
        <taxon>Hypocreomycetidae</taxon>
        <taxon>Glomerellales</taxon>
        <taxon>Glomerellaceae</taxon>
        <taxon>Colletotrichum</taxon>
        <taxon>Colletotrichum orchidearum species complex</taxon>
    </lineage>
</organism>
<accession>A0A8H6IL82</accession>
<keyword evidence="8" id="KW-1185">Reference proteome</keyword>
<keyword evidence="4 6" id="KW-1133">Transmembrane helix</keyword>
<proteinExistence type="predicted"/>
<name>A0A8H6IL82_9PEZI</name>
<evidence type="ECO:0000256" key="6">
    <source>
        <dbReference type="SAM" id="Phobius"/>
    </source>
</evidence>
<dbReference type="Proteomes" id="UP000639643">
    <property type="component" value="Unassembled WGS sequence"/>
</dbReference>
<evidence type="ECO:0000256" key="5">
    <source>
        <dbReference type="ARBA" id="ARBA00023136"/>
    </source>
</evidence>
<dbReference type="GO" id="GO:0022857">
    <property type="term" value="F:transmembrane transporter activity"/>
    <property type="evidence" value="ECO:0007669"/>
    <property type="project" value="TreeGrafter"/>
</dbReference>
<evidence type="ECO:0000256" key="1">
    <source>
        <dbReference type="ARBA" id="ARBA00004141"/>
    </source>
</evidence>
<feature type="non-terminal residue" evidence="7">
    <location>
        <position position="156"/>
    </location>
</feature>
<comment type="caution">
    <text evidence="7">The sequence shown here is derived from an EMBL/GenBank/DDBJ whole genome shotgun (WGS) entry which is preliminary data.</text>
</comment>
<dbReference type="PANTHER" id="PTHR43791">
    <property type="entry name" value="PERMEASE-RELATED"/>
    <property type="match status" value="1"/>
</dbReference>
<feature type="transmembrane region" description="Helical" evidence="6">
    <location>
        <begin position="112"/>
        <end position="131"/>
    </location>
</feature>
<dbReference type="PANTHER" id="PTHR43791:SF70">
    <property type="entry name" value="MAJOR FACILITATOR SUPERFAMILY (MFS) PROFILE DOMAIN-CONTAINING PROTEIN"/>
    <property type="match status" value="1"/>
</dbReference>
<evidence type="ECO:0000256" key="3">
    <source>
        <dbReference type="ARBA" id="ARBA00022692"/>
    </source>
</evidence>